<accession>A0A1S0TWP6</accession>
<name>A0A1S0TWP6_LOALO</name>
<organism evidence="1">
    <name type="scientific">Loa loa</name>
    <name type="common">Eye worm</name>
    <name type="synonym">Filaria loa</name>
    <dbReference type="NCBI Taxonomy" id="7209"/>
    <lineage>
        <taxon>Eukaryota</taxon>
        <taxon>Metazoa</taxon>
        <taxon>Ecdysozoa</taxon>
        <taxon>Nematoda</taxon>
        <taxon>Chromadorea</taxon>
        <taxon>Rhabditida</taxon>
        <taxon>Spirurina</taxon>
        <taxon>Spiruromorpha</taxon>
        <taxon>Filarioidea</taxon>
        <taxon>Onchocercidae</taxon>
        <taxon>Loa</taxon>
    </lineage>
</organism>
<dbReference type="CTD" id="9944500"/>
<gene>
    <name evidence="1" type="ORF">LOAG_07079</name>
</gene>
<protein>
    <submittedName>
        <fullName evidence="1">Uncharacterized protein</fullName>
    </submittedName>
</protein>
<dbReference type="KEGG" id="loa:LOAG_07079"/>
<sequence>MTCDNKLVERVVIAVTVNLSMCNPTLSGLIYRFHLSENYLIIQLEMLLFVQYITYHSNIITPCKRCLPKQPNKSKVTKKMKCMLFKRLLTLESKQYPLSCHLISEDETNSSLIQAVSGHIGG</sequence>
<dbReference type="EMBL" id="JH712099">
    <property type="protein sequence ID" value="EFO21406.1"/>
    <property type="molecule type" value="Genomic_DNA"/>
</dbReference>
<dbReference type="RefSeq" id="XP_003142661.1">
    <property type="nucleotide sequence ID" value="XM_003142613.1"/>
</dbReference>
<dbReference type="InParanoid" id="A0A1S0TWP6"/>
<reference evidence="1" key="1">
    <citation type="submission" date="2012-04" db="EMBL/GenBank/DDBJ databases">
        <title>The Genome Sequence of Loa loa.</title>
        <authorList>
            <consortium name="The Broad Institute Genome Sequencing Platform"/>
            <consortium name="Broad Institute Genome Sequencing Center for Infectious Disease"/>
            <person name="Nutman T.B."/>
            <person name="Fink D.L."/>
            <person name="Russ C."/>
            <person name="Young S."/>
            <person name="Zeng Q."/>
            <person name="Gargeya S."/>
            <person name="Alvarado L."/>
            <person name="Berlin A."/>
            <person name="Chapman S.B."/>
            <person name="Chen Z."/>
            <person name="Freedman E."/>
            <person name="Gellesch M."/>
            <person name="Goldberg J."/>
            <person name="Griggs A."/>
            <person name="Gujja S."/>
            <person name="Heilman E.R."/>
            <person name="Heiman D."/>
            <person name="Howarth C."/>
            <person name="Mehta T."/>
            <person name="Neiman D."/>
            <person name="Pearson M."/>
            <person name="Roberts A."/>
            <person name="Saif S."/>
            <person name="Shea T."/>
            <person name="Shenoy N."/>
            <person name="Sisk P."/>
            <person name="Stolte C."/>
            <person name="Sykes S."/>
            <person name="White J."/>
            <person name="Yandava C."/>
            <person name="Haas B."/>
            <person name="Henn M.R."/>
            <person name="Nusbaum C."/>
            <person name="Birren B."/>
        </authorList>
    </citation>
    <scope>NUCLEOTIDE SEQUENCE [LARGE SCALE GENOMIC DNA]</scope>
</reference>
<dbReference type="GeneID" id="9944500"/>
<dbReference type="AlphaFoldDB" id="A0A1S0TWP6"/>
<proteinExistence type="predicted"/>
<evidence type="ECO:0000313" key="1">
    <source>
        <dbReference type="EMBL" id="EFO21406.1"/>
    </source>
</evidence>